<evidence type="ECO:0000256" key="4">
    <source>
        <dbReference type="PIRSR" id="PIRSR605754-1"/>
    </source>
</evidence>
<keyword evidence="2" id="KW-0378">Hydrolase</keyword>
<protein>
    <submittedName>
        <fullName evidence="5">Sortase</fullName>
    </submittedName>
</protein>
<keyword evidence="3" id="KW-0788">Thiol protease</keyword>
<dbReference type="NCBIfam" id="TIGR01076">
    <property type="entry name" value="sortase_fam"/>
    <property type="match status" value="1"/>
</dbReference>
<dbReference type="Pfam" id="PF04203">
    <property type="entry name" value="Sortase"/>
    <property type="match status" value="1"/>
</dbReference>
<evidence type="ECO:0000256" key="2">
    <source>
        <dbReference type="ARBA" id="ARBA00022801"/>
    </source>
</evidence>
<keyword evidence="6" id="KW-1185">Reference proteome</keyword>
<dbReference type="OrthoDB" id="1648028at2"/>
<dbReference type="CDD" id="cd06165">
    <property type="entry name" value="Sortase_A"/>
    <property type="match status" value="1"/>
</dbReference>
<dbReference type="AlphaFoldDB" id="A0A0R1U5Q0"/>
<keyword evidence="1" id="KW-0645">Protease</keyword>
<reference evidence="5 6" key="1">
    <citation type="journal article" date="2015" name="Genome Announc.">
        <title>Expanding the biotechnology potential of lactobacilli through comparative genomics of 213 strains and associated genera.</title>
        <authorList>
            <person name="Sun Z."/>
            <person name="Harris H.M."/>
            <person name="McCann A."/>
            <person name="Guo C."/>
            <person name="Argimon S."/>
            <person name="Zhang W."/>
            <person name="Yang X."/>
            <person name="Jeffery I.B."/>
            <person name="Cooney J.C."/>
            <person name="Kagawa T.F."/>
            <person name="Liu W."/>
            <person name="Song Y."/>
            <person name="Salvetti E."/>
            <person name="Wrobel A."/>
            <person name="Rasinkangas P."/>
            <person name="Parkhill J."/>
            <person name="Rea M.C."/>
            <person name="O'Sullivan O."/>
            <person name="Ritari J."/>
            <person name="Douillard F.P."/>
            <person name="Paul Ross R."/>
            <person name="Yang R."/>
            <person name="Briner A.E."/>
            <person name="Felis G.E."/>
            <person name="de Vos W.M."/>
            <person name="Barrangou R."/>
            <person name="Klaenhammer T.R."/>
            <person name="Caufield P.W."/>
            <person name="Cui Y."/>
            <person name="Zhang H."/>
            <person name="O'Toole P.W."/>
        </authorList>
    </citation>
    <scope>NUCLEOTIDE SEQUENCE [LARGE SCALE GENOMIC DNA]</scope>
    <source>
        <strain evidence="5 6">DSM 16634</strain>
    </source>
</reference>
<proteinExistence type="predicted"/>
<dbReference type="SUPFAM" id="SSF63817">
    <property type="entry name" value="Sortase"/>
    <property type="match status" value="1"/>
</dbReference>
<dbReference type="InterPro" id="IPR042007">
    <property type="entry name" value="Sortase_A"/>
</dbReference>
<dbReference type="Proteomes" id="UP000051324">
    <property type="component" value="Unassembled WGS sequence"/>
</dbReference>
<dbReference type="eggNOG" id="COG3764">
    <property type="taxonomic scope" value="Bacteria"/>
</dbReference>
<evidence type="ECO:0000256" key="3">
    <source>
        <dbReference type="ARBA" id="ARBA00022807"/>
    </source>
</evidence>
<sequence length="221" mass="23894">MKKFLKYFLVVVLLVVGLALIFNRQIKNALVNQMTNSAVSSKIVSSSSSSKKANYDFKKITAVDNQLVVSAATGEKSDAIGKIAIPSVGLKLPIFAGLNNEDLVRGAGTMKEDQKMGAEGNYALAGHHMSDESLLFGPLAKAKLGDKIYLTDGKKVYVYKTTLKTVVNKSEVQYIYDVPGKKLLTLVTCASGEAGEVDRTIIQAELVSTKSATKANMKYFE</sequence>
<feature type="active site" description="Proton donor/acceptor" evidence="4">
    <location>
        <position position="127"/>
    </location>
</feature>
<evidence type="ECO:0000313" key="6">
    <source>
        <dbReference type="Proteomes" id="UP000051324"/>
    </source>
</evidence>
<name>A0A0R1U5Q0_9LACO</name>
<organism evidence="5 6">
    <name type="scientific">Ligilactobacillus apodemi DSM 16634 = JCM 16172</name>
    <dbReference type="NCBI Taxonomy" id="1423724"/>
    <lineage>
        <taxon>Bacteria</taxon>
        <taxon>Bacillati</taxon>
        <taxon>Bacillota</taxon>
        <taxon>Bacilli</taxon>
        <taxon>Lactobacillales</taxon>
        <taxon>Lactobacillaceae</taxon>
        <taxon>Ligilactobacillus</taxon>
    </lineage>
</organism>
<dbReference type="RefSeq" id="WP_025088039.1">
    <property type="nucleotide sequence ID" value="NZ_AZFT01000043.1"/>
</dbReference>
<dbReference type="GO" id="GO:0006508">
    <property type="term" value="P:proteolysis"/>
    <property type="evidence" value="ECO:0007669"/>
    <property type="project" value="UniProtKB-KW"/>
</dbReference>
<accession>A0A0R1U5Q0</accession>
<dbReference type="GO" id="GO:0008234">
    <property type="term" value="F:cysteine-type peptidase activity"/>
    <property type="evidence" value="ECO:0007669"/>
    <property type="project" value="UniProtKB-KW"/>
</dbReference>
<gene>
    <name evidence="5" type="ORF">FC32_GL000209</name>
</gene>
<dbReference type="InterPro" id="IPR005754">
    <property type="entry name" value="Sortase"/>
</dbReference>
<comment type="caution">
    <text evidence="5">The sequence shown here is derived from an EMBL/GenBank/DDBJ whole genome shotgun (WGS) entry which is preliminary data.</text>
</comment>
<dbReference type="STRING" id="1423724.FC32_GL000209"/>
<evidence type="ECO:0000256" key="1">
    <source>
        <dbReference type="ARBA" id="ARBA00022670"/>
    </source>
</evidence>
<evidence type="ECO:0000313" key="5">
    <source>
        <dbReference type="EMBL" id="KRL85163.1"/>
    </source>
</evidence>
<dbReference type="EMBL" id="AZFT01000043">
    <property type="protein sequence ID" value="KRL85163.1"/>
    <property type="molecule type" value="Genomic_DNA"/>
</dbReference>
<dbReference type="Gene3D" id="2.40.260.10">
    <property type="entry name" value="Sortase"/>
    <property type="match status" value="1"/>
</dbReference>
<feature type="active site" description="Acyl-thioester intermediate" evidence="4">
    <location>
        <position position="189"/>
    </location>
</feature>
<dbReference type="InterPro" id="IPR023365">
    <property type="entry name" value="Sortase_dom-sf"/>
</dbReference>
<dbReference type="PATRIC" id="fig|1423724.4.peg.219"/>